<comment type="caution">
    <text evidence="2">The sequence shown here is derived from an EMBL/GenBank/DDBJ whole genome shotgun (WGS) entry which is preliminary data.</text>
</comment>
<feature type="compositionally biased region" description="Polar residues" evidence="1">
    <location>
        <begin position="416"/>
        <end position="426"/>
    </location>
</feature>
<feature type="region of interest" description="Disordered" evidence="1">
    <location>
        <begin position="27"/>
        <end position="128"/>
    </location>
</feature>
<proteinExistence type="predicted"/>
<evidence type="ECO:0000313" key="3">
    <source>
        <dbReference type="Proteomes" id="UP000236546"/>
    </source>
</evidence>
<protein>
    <submittedName>
        <fullName evidence="2">Uncharacterized protein</fullName>
    </submittedName>
</protein>
<gene>
    <name evidence="2" type="ORF">TGAMA5MH_06419</name>
</gene>
<accession>A0A2K0T7Y3</accession>
<evidence type="ECO:0000313" key="2">
    <source>
        <dbReference type="EMBL" id="PNP41635.1"/>
    </source>
</evidence>
<dbReference type="EMBL" id="MTYH01000055">
    <property type="protein sequence ID" value="PNP41635.1"/>
    <property type="molecule type" value="Genomic_DNA"/>
</dbReference>
<dbReference type="Proteomes" id="UP000236546">
    <property type="component" value="Unassembled WGS sequence"/>
</dbReference>
<feature type="compositionally biased region" description="Polar residues" evidence="1">
    <location>
        <begin position="382"/>
        <end position="394"/>
    </location>
</feature>
<sequence>MISPRWTPRATATVAYLCIPCPCRRSFGTTRSDGNDDGSETNRRRRYSRPTLKGETPLYRARRVEANSNGSRVEADRRPRRPQAGSSKNDGRIEDGDAKGSSGDYWPQLQRRERAKRRADDGGDSGDGAANAALASVFAPRLNIQNPQGTKDSSLVMLVIDGLSSNLNAADFYRIAPKDLSNWQSVIKKVQMQRTVDSFEPLGRYLLTFSTAQAAASYRDRLVRLHKLNGFKLRSASGLWESSVPAALKVSLTSPLAAASGPTTTTGTAKSAVAKTISDAVASSDLPPSNTESVVDLANSFTIAPASQETLSVQRRKVTLTRPWAKRLAGMVENLGFGELPHVLMLEVYPPTLSAGELNQFIRRDGESRGLRWPVSAPQHLKMNSNLEQAPTRTRGSRTKDIDQGEDQDKEDKAASNRQQQGSSFKFNDRETEEKLKGRFVLACTDEAEARRFQQSWNNRALTTLRPQPARYVVYASIISW</sequence>
<feature type="compositionally biased region" description="Basic and acidic residues" evidence="1">
    <location>
        <begin position="89"/>
        <end position="98"/>
    </location>
</feature>
<reference evidence="2 3" key="1">
    <citation type="submission" date="2017-02" db="EMBL/GenBank/DDBJ databases">
        <title>Genomes of Trichoderma spp. with biocontrol activity.</title>
        <authorList>
            <person name="Gardiner D."/>
            <person name="Kazan K."/>
            <person name="Vos C."/>
            <person name="Harvey P."/>
        </authorList>
    </citation>
    <scope>NUCLEOTIDE SEQUENCE [LARGE SCALE GENOMIC DNA]</scope>
    <source>
        <strain evidence="2 3">A5MH</strain>
    </source>
</reference>
<feature type="region of interest" description="Disordered" evidence="1">
    <location>
        <begin position="375"/>
        <end position="431"/>
    </location>
</feature>
<dbReference type="AlphaFoldDB" id="A0A2K0T7Y3"/>
<dbReference type="OrthoDB" id="5332316at2759"/>
<name>A0A2K0T7Y3_9HYPO</name>
<evidence type="ECO:0000256" key="1">
    <source>
        <dbReference type="SAM" id="MobiDB-lite"/>
    </source>
</evidence>
<organism evidence="2 3">
    <name type="scientific">Trichoderma gamsii</name>
    <dbReference type="NCBI Taxonomy" id="398673"/>
    <lineage>
        <taxon>Eukaryota</taxon>
        <taxon>Fungi</taxon>
        <taxon>Dikarya</taxon>
        <taxon>Ascomycota</taxon>
        <taxon>Pezizomycotina</taxon>
        <taxon>Sordariomycetes</taxon>
        <taxon>Hypocreomycetidae</taxon>
        <taxon>Hypocreales</taxon>
        <taxon>Hypocreaceae</taxon>
        <taxon>Trichoderma</taxon>
    </lineage>
</organism>